<evidence type="ECO:0000259" key="1">
    <source>
        <dbReference type="Pfam" id="PF12146"/>
    </source>
</evidence>
<dbReference type="Pfam" id="PF12146">
    <property type="entry name" value="Hydrolase_4"/>
    <property type="match status" value="1"/>
</dbReference>
<evidence type="ECO:0000313" key="3">
    <source>
        <dbReference type="Proteomes" id="UP000198512"/>
    </source>
</evidence>
<gene>
    <name evidence="2" type="ORF">SAMN05216600_102248</name>
</gene>
<keyword evidence="2" id="KW-0378">Hydrolase</keyword>
<dbReference type="InterPro" id="IPR017208">
    <property type="entry name" value="UCP037442_abhydr"/>
</dbReference>
<feature type="domain" description="Serine aminopeptidase S33" evidence="1">
    <location>
        <begin position="26"/>
        <end position="288"/>
    </location>
</feature>
<dbReference type="PIRSF" id="PIRSF037442">
    <property type="entry name" value="UCP037442_abhydr"/>
    <property type="match status" value="1"/>
</dbReference>
<protein>
    <submittedName>
        <fullName evidence="2">Lysophospholipase, alpha-beta hydrolase superfamily</fullName>
    </submittedName>
</protein>
<reference evidence="2 3" key="1">
    <citation type="submission" date="2016-10" db="EMBL/GenBank/DDBJ databases">
        <authorList>
            <person name="Varghese N."/>
            <person name="Submissions S."/>
        </authorList>
    </citation>
    <scope>NUCLEOTIDE SEQUENCE [LARGE SCALE GENOMIC DNA]</scope>
    <source>
        <strain evidence="2 3">CIP 109853</strain>
    </source>
</reference>
<proteinExistence type="predicted"/>
<dbReference type="SUPFAM" id="SSF53474">
    <property type="entry name" value="alpha/beta-Hydrolases"/>
    <property type="match status" value="1"/>
</dbReference>
<organism evidence="2 3">
    <name type="scientific">Pseudomonas cuatrocienegasensis</name>
    <dbReference type="NCBI Taxonomy" id="543360"/>
    <lineage>
        <taxon>Bacteria</taxon>
        <taxon>Pseudomonadati</taxon>
        <taxon>Pseudomonadota</taxon>
        <taxon>Gammaproteobacteria</taxon>
        <taxon>Pseudomonadales</taxon>
        <taxon>Pseudomonadaceae</taxon>
        <taxon>Pseudomonas</taxon>
    </lineage>
</organism>
<dbReference type="EMBL" id="FOFP01000002">
    <property type="protein sequence ID" value="SEP91424.1"/>
    <property type="molecule type" value="Genomic_DNA"/>
</dbReference>
<sequence length="318" mass="34879">MPLATLWLDRPDGTALYVRHWQGDAAPRAVLMLAHGMAEHAGRYARLAEALVAAGFAVYAHDQRGHGLTGERSVLGHFADHDGWARVVDDLAGLNHHIRQAHPQLPIILLGHSMGSYIATAYLMQHSCSVQGAVLSGSNYQPRTLYRVARLIARLESWRQGPLGRSALLAWLSFGSFNRAFTPARTAYDWLSRDADEVDRYIADPLCGARCTNQLWLDLLAGLQQITPVASLAQIDQALPLLIIGGACDPVSQGTRLQHLADALRSAGHTRTDLRVYPEARHELFNELNRDAVTADLIAWLEHILPAPAQPTPQGNAQ</sequence>
<dbReference type="Proteomes" id="UP000198512">
    <property type="component" value="Unassembled WGS sequence"/>
</dbReference>
<evidence type="ECO:0000313" key="2">
    <source>
        <dbReference type="EMBL" id="SEP91424.1"/>
    </source>
</evidence>
<name>A0ABY1B4R5_9PSED</name>
<dbReference type="Gene3D" id="3.40.50.1820">
    <property type="entry name" value="alpha/beta hydrolase"/>
    <property type="match status" value="1"/>
</dbReference>
<dbReference type="InterPro" id="IPR022742">
    <property type="entry name" value="Hydrolase_4"/>
</dbReference>
<dbReference type="InterPro" id="IPR029058">
    <property type="entry name" value="AB_hydrolase_fold"/>
</dbReference>
<dbReference type="RefSeq" id="WP_069516018.1">
    <property type="nucleotide sequence ID" value="NZ_FOFP01000002.1"/>
</dbReference>
<keyword evidence="3" id="KW-1185">Reference proteome</keyword>
<dbReference type="InterPro" id="IPR051044">
    <property type="entry name" value="MAG_DAG_Lipase"/>
</dbReference>
<dbReference type="PANTHER" id="PTHR11614">
    <property type="entry name" value="PHOSPHOLIPASE-RELATED"/>
    <property type="match status" value="1"/>
</dbReference>
<accession>A0ABY1B4R5</accession>
<dbReference type="GO" id="GO:0016787">
    <property type="term" value="F:hydrolase activity"/>
    <property type="evidence" value="ECO:0007669"/>
    <property type="project" value="UniProtKB-KW"/>
</dbReference>
<comment type="caution">
    <text evidence="2">The sequence shown here is derived from an EMBL/GenBank/DDBJ whole genome shotgun (WGS) entry which is preliminary data.</text>
</comment>